<feature type="transmembrane region" description="Helical" evidence="1">
    <location>
        <begin position="94"/>
        <end position="112"/>
    </location>
</feature>
<accession>A0A8S5MLJ5</accession>
<sequence>MLALNFKWLSVVILLVTAAGFMFDWMPPHFEATDVDDLGWILTLLGLAFSQTMLLLAARIGCLGCRVWGDFTLQLTGFVFILLSGAFGAVYPPYSWAMGVFPIVGVLCLAAGRDFGKWTRRKIEGDV</sequence>
<name>A0A8S5MLJ5_9CAUD</name>
<keyword evidence="1" id="KW-0812">Transmembrane</keyword>
<evidence type="ECO:0000256" key="1">
    <source>
        <dbReference type="SAM" id="Phobius"/>
    </source>
</evidence>
<evidence type="ECO:0000313" key="2">
    <source>
        <dbReference type="EMBL" id="DAD83110.1"/>
    </source>
</evidence>
<feature type="transmembrane region" description="Helical" evidence="1">
    <location>
        <begin position="7"/>
        <end position="26"/>
    </location>
</feature>
<organism evidence="2">
    <name type="scientific">Podoviridae sp. ctlpi2</name>
    <dbReference type="NCBI Taxonomy" id="2826574"/>
    <lineage>
        <taxon>Viruses</taxon>
        <taxon>Duplodnaviria</taxon>
        <taxon>Heunggongvirae</taxon>
        <taxon>Uroviricota</taxon>
        <taxon>Caudoviricetes</taxon>
    </lineage>
</organism>
<feature type="transmembrane region" description="Helical" evidence="1">
    <location>
        <begin position="68"/>
        <end position="88"/>
    </location>
</feature>
<keyword evidence="1" id="KW-0472">Membrane</keyword>
<feature type="transmembrane region" description="Helical" evidence="1">
    <location>
        <begin position="38"/>
        <end position="56"/>
    </location>
</feature>
<keyword evidence="1" id="KW-1133">Transmembrane helix</keyword>
<proteinExistence type="predicted"/>
<protein>
    <submittedName>
        <fullName evidence="2">Uncharacterized protein</fullName>
    </submittedName>
</protein>
<dbReference type="EMBL" id="BK014928">
    <property type="protein sequence ID" value="DAD83110.1"/>
    <property type="molecule type" value="Genomic_DNA"/>
</dbReference>
<reference evidence="2" key="1">
    <citation type="journal article" date="2021" name="Proc. Natl. Acad. Sci. U.S.A.">
        <title>A Catalog of Tens of Thousands of Viruses from Human Metagenomes Reveals Hidden Associations with Chronic Diseases.</title>
        <authorList>
            <person name="Tisza M.J."/>
            <person name="Buck C.B."/>
        </authorList>
    </citation>
    <scope>NUCLEOTIDE SEQUENCE</scope>
    <source>
        <strain evidence="2">Ctlpi2</strain>
    </source>
</reference>